<dbReference type="Proteomes" id="UP000292580">
    <property type="component" value="Unassembled WGS sequence"/>
</dbReference>
<dbReference type="AlphaFoldDB" id="A0A483CQR8"/>
<name>A0A483CQR8_9EURY</name>
<dbReference type="InterPro" id="IPR051797">
    <property type="entry name" value="TrmB-like"/>
</dbReference>
<dbReference type="OrthoDB" id="30795at2157"/>
<sequence>MPDDLLPLLRNLGLNDYEGRVYSTLLSLRKATARDIHELSGVPRGRIYDILHDLARRGFIGIEEGSPTCYYLLDPDDVIDHIKEEYLSSLEQTRKAIRNLSVAHLRPPPSFYMLRSDWAIANHLTSMFKRVRNRMVILCNDPSFLRSYMDELRAVSKRADLYIVVRDAEAFAAVDLPVYEGSGALSELLSLHKGPDRKSFGTAIFMDDGDFFALSVPGSDGGAFTGSDAPMMRFLLQSIIMHLEAEYDLPPGGISPS</sequence>
<dbReference type="PANTHER" id="PTHR34293">
    <property type="entry name" value="HTH-TYPE TRANSCRIPTIONAL REGULATOR TRMBL2"/>
    <property type="match status" value="1"/>
</dbReference>
<reference evidence="2 3" key="1">
    <citation type="submission" date="2017-11" db="EMBL/GenBank/DDBJ databases">
        <title>Isolation and Characterization of Methanofollis Species from Methane Seep Offshore SW Taiwan.</title>
        <authorList>
            <person name="Teng N.-H."/>
            <person name="Lai M.-C."/>
            <person name="Chen S.-C."/>
        </authorList>
    </citation>
    <scope>NUCLEOTIDE SEQUENCE [LARGE SCALE GENOMIC DNA]</scope>
    <source>
        <strain evidence="2 3">FWC-SCC2</strain>
    </source>
</reference>
<keyword evidence="3" id="KW-1185">Reference proteome</keyword>
<evidence type="ECO:0000313" key="2">
    <source>
        <dbReference type="EMBL" id="TAJ43357.1"/>
    </source>
</evidence>
<comment type="caution">
    <text evidence="2">The sequence shown here is derived from an EMBL/GenBank/DDBJ whole genome shotgun (WGS) entry which is preliminary data.</text>
</comment>
<gene>
    <name evidence="2" type="ORF">CUJ86_11350</name>
</gene>
<dbReference type="Gene3D" id="1.10.10.10">
    <property type="entry name" value="Winged helix-like DNA-binding domain superfamily/Winged helix DNA-binding domain"/>
    <property type="match status" value="1"/>
</dbReference>
<dbReference type="InterPro" id="IPR036388">
    <property type="entry name" value="WH-like_DNA-bd_sf"/>
</dbReference>
<accession>A0A483CQR8</accession>
<evidence type="ECO:0000313" key="3">
    <source>
        <dbReference type="Proteomes" id="UP000292580"/>
    </source>
</evidence>
<dbReference type="SUPFAM" id="SSF46785">
    <property type="entry name" value="Winged helix' DNA-binding domain"/>
    <property type="match status" value="1"/>
</dbReference>
<dbReference type="InterPro" id="IPR002831">
    <property type="entry name" value="Tscrpt_reg_TrmB_N"/>
</dbReference>
<dbReference type="Pfam" id="PF01978">
    <property type="entry name" value="TrmB"/>
    <property type="match status" value="1"/>
</dbReference>
<dbReference type="EMBL" id="PGCL01000008">
    <property type="protein sequence ID" value="TAJ43357.1"/>
    <property type="molecule type" value="Genomic_DNA"/>
</dbReference>
<proteinExistence type="predicted"/>
<evidence type="ECO:0000259" key="1">
    <source>
        <dbReference type="Pfam" id="PF01978"/>
    </source>
</evidence>
<protein>
    <submittedName>
        <fullName evidence="2">TrmB family transcriptional regulator</fullName>
    </submittedName>
</protein>
<organism evidence="2 3">
    <name type="scientific">Methanofollis fontis</name>
    <dbReference type="NCBI Taxonomy" id="2052832"/>
    <lineage>
        <taxon>Archaea</taxon>
        <taxon>Methanobacteriati</taxon>
        <taxon>Methanobacteriota</taxon>
        <taxon>Stenosarchaea group</taxon>
        <taxon>Methanomicrobia</taxon>
        <taxon>Methanomicrobiales</taxon>
        <taxon>Methanomicrobiaceae</taxon>
        <taxon>Methanofollis</taxon>
    </lineage>
</organism>
<feature type="domain" description="Transcription regulator TrmB N-terminal" evidence="1">
    <location>
        <begin position="9"/>
        <end position="75"/>
    </location>
</feature>
<dbReference type="InterPro" id="IPR036390">
    <property type="entry name" value="WH_DNA-bd_sf"/>
</dbReference>
<dbReference type="PANTHER" id="PTHR34293:SF1">
    <property type="entry name" value="HTH-TYPE TRANSCRIPTIONAL REGULATOR TRMBL2"/>
    <property type="match status" value="1"/>
</dbReference>